<gene>
    <name evidence="1" type="ORF">DILT_LOCUS13159</name>
</gene>
<dbReference type="EMBL" id="UYRU01069075">
    <property type="protein sequence ID" value="VDN18336.1"/>
    <property type="molecule type" value="Genomic_DNA"/>
</dbReference>
<sequence>MLLKYLLTMSPICAGLNLDQPSCLIGHCELLFSYADGEALSASLHIDGVQTAIRPLPGRSLKSAVINFTTVKTHTFQLTVNDEYKETRLDGNFNVDEAVKGLNIVIDPIQGVANMAVEVTVMVFGGTSYSLDLSDGGDFKRHVPARPLQPLPNPQVFKHTYTQAGAYSICVTVRNLGKRNVECHDYIVAAPMGAYDLRLETSRLPIGQPLHLWL</sequence>
<dbReference type="AlphaFoldDB" id="A0A3P7PJE4"/>
<proteinExistence type="predicted"/>
<dbReference type="OrthoDB" id="444119at2759"/>
<evidence type="ECO:0000313" key="2">
    <source>
        <dbReference type="Proteomes" id="UP000281553"/>
    </source>
</evidence>
<organism evidence="1 2">
    <name type="scientific">Dibothriocephalus latus</name>
    <name type="common">Fish tapeworm</name>
    <name type="synonym">Diphyllobothrium latum</name>
    <dbReference type="NCBI Taxonomy" id="60516"/>
    <lineage>
        <taxon>Eukaryota</taxon>
        <taxon>Metazoa</taxon>
        <taxon>Spiralia</taxon>
        <taxon>Lophotrochozoa</taxon>
        <taxon>Platyhelminthes</taxon>
        <taxon>Cestoda</taxon>
        <taxon>Eucestoda</taxon>
        <taxon>Diphyllobothriidea</taxon>
        <taxon>Diphyllobothriidae</taxon>
        <taxon>Dibothriocephalus</taxon>
    </lineage>
</organism>
<dbReference type="SUPFAM" id="SSF49299">
    <property type="entry name" value="PKD domain"/>
    <property type="match status" value="1"/>
</dbReference>
<feature type="non-terminal residue" evidence="1">
    <location>
        <position position="214"/>
    </location>
</feature>
<dbReference type="InterPro" id="IPR035986">
    <property type="entry name" value="PKD_dom_sf"/>
</dbReference>
<dbReference type="Gene3D" id="2.60.40.10">
    <property type="entry name" value="Immunoglobulins"/>
    <property type="match status" value="1"/>
</dbReference>
<dbReference type="Proteomes" id="UP000281553">
    <property type="component" value="Unassembled WGS sequence"/>
</dbReference>
<name>A0A3P7PJE4_DIBLA</name>
<keyword evidence="2" id="KW-1185">Reference proteome</keyword>
<evidence type="ECO:0000313" key="1">
    <source>
        <dbReference type="EMBL" id="VDN18336.1"/>
    </source>
</evidence>
<accession>A0A3P7PJE4</accession>
<reference evidence="1 2" key="1">
    <citation type="submission" date="2018-11" db="EMBL/GenBank/DDBJ databases">
        <authorList>
            <consortium name="Pathogen Informatics"/>
        </authorList>
    </citation>
    <scope>NUCLEOTIDE SEQUENCE [LARGE SCALE GENOMIC DNA]</scope>
</reference>
<evidence type="ECO:0008006" key="3">
    <source>
        <dbReference type="Google" id="ProtNLM"/>
    </source>
</evidence>
<protein>
    <recommendedName>
        <fullName evidence="3">PKD domain-containing protein</fullName>
    </recommendedName>
</protein>
<dbReference type="InterPro" id="IPR013783">
    <property type="entry name" value="Ig-like_fold"/>
</dbReference>